<dbReference type="Gene3D" id="3.30.559.10">
    <property type="entry name" value="Chloramphenicol acetyltransferase-like domain"/>
    <property type="match status" value="2"/>
</dbReference>
<reference evidence="2 3" key="1">
    <citation type="submission" date="2022-09" db="EMBL/GenBank/DDBJ databases">
        <authorList>
            <person name="Palmer J.M."/>
        </authorList>
    </citation>
    <scope>NUCLEOTIDE SEQUENCE [LARGE SCALE GENOMIC DNA]</scope>
    <source>
        <strain evidence="2 3">DSM 7382</strain>
    </source>
</reference>
<keyword evidence="3" id="KW-1185">Reference proteome</keyword>
<dbReference type="GO" id="GO:0016747">
    <property type="term" value="F:acyltransferase activity, transferring groups other than amino-acyl groups"/>
    <property type="evidence" value="ECO:0007669"/>
    <property type="project" value="TreeGrafter"/>
</dbReference>
<evidence type="ECO:0000313" key="2">
    <source>
        <dbReference type="EMBL" id="KAK7694407.1"/>
    </source>
</evidence>
<dbReference type="PANTHER" id="PTHR31642:SF310">
    <property type="entry name" value="FATTY ALCOHOL:CAFFEOYL-COA ACYLTRANSFERASE"/>
    <property type="match status" value="1"/>
</dbReference>
<dbReference type="Pfam" id="PF02458">
    <property type="entry name" value="Transferase"/>
    <property type="match status" value="1"/>
</dbReference>
<dbReference type="AlphaFoldDB" id="A0AAW0GW68"/>
<evidence type="ECO:0000313" key="3">
    <source>
        <dbReference type="Proteomes" id="UP001385951"/>
    </source>
</evidence>
<keyword evidence="1" id="KW-0808">Transferase</keyword>
<comment type="caution">
    <text evidence="2">The sequence shown here is derived from an EMBL/GenBank/DDBJ whole genome shotgun (WGS) entry which is preliminary data.</text>
</comment>
<gene>
    <name evidence="2" type="ORF">QCA50_001593</name>
</gene>
<protein>
    <submittedName>
        <fullName evidence="2">Uncharacterized protein</fullName>
    </submittedName>
</protein>
<dbReference type="Proteomes" id="UP001385951">
    <property type="component" value="Unassembled WGS sequence"/>
</dbReference>
<name>A0AAW0GW68_9APHY</name>
<dbReference type="PANTHER" id="PTHR31642">
    <property type="entry name" value="TRICHOTHECENE 3-O-ACETYLTRANSFERASE"/>
    <property type="match status" value="1"/>
</dbReference>
<dbReference type="InterPro" id="IPR050317">
    <property type="entry name" value="Plant_Fungal_Acyltransferase"/>
</dbReference>
<sequence>MSVTPELPTVLSDQEALQFPDGNELFLQLQLNICHVVPSDIITDKFQSALSKTLANFPHAAGRLKHDEQGWKASIVLTNSPVSIEIVDEHDRDEVLSSNLRGSVLQKSEDLLPFITPVSLEGAVTGQDVPLITFKLTKLSKTGETVIGISWNHILGDATTLKLFMTTLSQYYQDLAPPDAPTFHKRSWPQPPQGPEGDELYKQYAPHVVKSYPMADVIAKYTAEAMSACMVDLTFTKEQQDRLLVLAQASSPRLKEKQRQSVSSDLTRQDALSAHLISLQRRCYNSPVRSVMYMMNYRTQTEDTNALWRHPKNAGNCVYLPSFDISSSDTLPDLARAIRQGVNNARTTEFLETYLTLNGAAQEGALRTGQFHIYPAEDVVLINGLAKDNIGRAAHFGFEGKSQYYTDVSWERMFRIFPVNPVKKEDGTWESNEGSTVVAFRVKNELKDRLFELFEEDMKRIMNGSDIGADKTTVPTTKTKRGTVVNKMLYVLRVLRSLKL</sequence>
<accession>A0AAW0GW68</accession>
<proteinExistence type="predicted"/>
<dbReference type="EMBL" id="JASBNA010000002">
    <property type="protein sequence ID" value="KAK7694407.1"/>
    <property type="molecule type" value="Genomic_DNA"/>
</dbReference>
<dbReference type="SUPFAM" id="SSF52777">
    <property type="entry name" value="CoA-dependent acyltransferases"/>
    <property type="match status" value="1"/>
</dbReference>
<organism evidence="2 3">
    <name type="scientific">Cerrena zonata</name>
    <dbReference type="NCBI Taxonomy" id="2478898"/>
    <lineage>
        <taxon>Eukaryota</taxon>
        <taxon>Fungi</taxon>
        <taxon>Dikarya</taxon>
        <taxon>Basidiomycota</taxon>
        <taxon>Agaricomycotina</taxon>
        <taxon>Agaricomycetes</taxon>
        <taxon>Polyporales</taxon>
        <taxon>Cerrenaceae</taxon>
        <taxon>Cerrena</taxon>
    </lineage>
</organism>
<evidence type="ECO:0000256" key="1">
    <source>
        <dbReference type="ARBA" id="ARBA00022679"/>
    </source>
</evidence>
<dbReference type="InterPro" id="IPR023213">
    <property type="entry name" value="CAT-like_dom_sf"/>
</dbReference>